<dbReference type="UniPathway" id="UPA00940"/>
<evidence type="ECO:0000256" key="8">
    <source>
        <dbReference type="ARBA" id="ARBA00023264"/>
    </source>
</evidence>
<dbReference type="NCBIfam" id="NF000942">
    <property type="entry name" value="PRK00094.1-4"/>
    <property type="match status" value="1"/>
</dbReference>
<dbReference type="PIRSF" id="PIRSF000114">
    <property type="entry name" value="Glycerol-3-P_dh"/>
    <property type="match status" value="1"/>
</dbReference>
<dbReference type="OrthoDB" id="9812273at2"/>
<dbReference type="GO" id="GO:0051287">
    <property type="term" value="F:NAD binding"/>
    <property type="evidence" value="ECO:0007669"/>
    <property type="project" value="InterPro"/>
</dbReference>
<dbReference type="SUPFAM" id="SSF51735">
    <property type="entry name" value="NAD(P)-binding Rossmann-fold domains"/>
    <property type="match status" value="1"/>
</dbReference>
<evidence type="ECO:0000256" key="2">
    <source>
        <dbReference type="ARBA" id="ARBA00022516"/>
    </source>
</evidence>
<evidence type="ECO:0000259" key="19">
    <source>
        <dbReference type="Pfam" id="PF07479"/>
    </source>
</evidence>
<evidence type="ECO:0000256" key="7">
    <source>
        <dbReference type="ARBA" id="ARBA00023209"/>
    </source>
</evidence>
<comment type="catalytic activity">
    <reaction evidence="9">
        <text>sn-glycerol 3-phosphate + NADP(+) = dihydroxyacetone phosphate + NADPH + H(+)</text>
        <dbReference type="Rhea" id="RHEA:11096"/>
        <dbReference type="ChEBI" id="CHEBI:15378"/>
        <dbReference type="ChEBI" id="CHEBI:57597"/>
        <dbReference type="ChEBI" id="CHEBI:57642"/>
        <dbReference type="ChEBI" id="CHEBI:57783"/>
        <dbReference type="ChEBI" id="CHEBI:58349"/>
        <dbReference type="EC" id="1.1.1.94"/>
    </reaction>
    <physiologicalReaction direction="right-to-left" evidence="9">
        <dbReference type="Rhea" id="RHEA:11098"/>
    </physiologicalReaction>
</comment>
<comment type="function">
    <text evidence="13">Catalyzes the reduction of the glycolytic intermediate dihydroxyacetone phosphate (DHAP) to sn-glycerol 3-phosphate (G3P), the key precursor for phospholipid synthesis.</text>
</comment>
<feature type="binding site" evidence="13">
    <location>
        <position position="246"/>
    </location>
    <ligand>
        <name>sn-glycerol 3-phosphate</name>
        <dbReference type="ChEBI" id="CHEBI:57597"/>
    </ligand>
</feature>
<keyword evidence="5 13" id="KW-0520">NAD</keyword>
<evidence type="ECO:0000256" key="13">
    <source>
        <dbReference type="HAMAP-Rule" id="MF_00394"/>
    </source>
</evidence>
<dbReference type="InterPro" id="IPR008927">
    <property type="entry name" value="6-PGluconate_DH-like_C_sf"/>
</dbReference>
<keyword evidence="7 13" id="KW-0594">Phospholipid biosynthesis</keyword>
<feature type="binding site" evidence="15">
    <location>
        <begin position="257"/>
        <end position="258"/>
    </location>
    <ligand>
        <name>substrate</name>
    </ligand>
</feature>
<dbReference type="GO" id="GO:0141153">
    <property type="term" value="F:glycerol-3-phosphate dehydrogenase (NADP+) activity"/>
    <property type="evidence" value="ECO:0007669"/>
    <property type="project" value="RHEA"/>
</dbReference>
<feature type="binding site" evidence="13">
    <location>
        <position position="141"/>
    </location>
    <ligand>
        <name>NADPH</name>
        <dbReference type="ChEBI" id="CHEBI:57783"/>
    </ligand>
</feature>
<feature type="binding site" evidence="16">
    <location>
        <position position="84"/>
    </location>
    <ligand>
        <name>NAD(+)</name>
        <dbReference type="ChEBI" id="CHEBI:57540"/>
    </ligand>
</feature>
<keyword evidence="21" id="KW-1185">Reference proteome</keyword>
<evidence type="ECO:0000256" key="11">
    <source>
        <dbReference type="ARBA" id="ARBA00069372"/>
    </source>
</evidence>
<dbReference type="GO" id="GO:0046167">
    <property type="term" value="P:glycerol-3-phosphate biosynthetic process"/>
    <property type="evidence" value="ECO:0007669"/>
    <property type="project" value="UniProtKB-UniRule"/>
</dbReference>
<dbReference type="EMBL" id="VBWP01000006">
    <property type="protein sequence ID" value="TLG72977.1"/>
    <property type="molecule type" value="Genomic_DNA"/>
</dbReference>
<feature type="binding site" evidence="13">
    <location>
        <position position="282"/>
    </location>
    <ligand>
        <name>NADPH</name>
        <dbReference type="ChEBI" id="CHEBI:57783"/>
    </ligand>
</feature>
<dbReference type="GO" id="GO:0046168">
    <property type="term" value="P:glycerol-3-phosphate catabolic process"/>
    <property type="evidence" value="ECO:0007669"/>
    <property type="project" value="InterPro"/>
</dbReference>
<dbReference type="PANTHER" id="PTHR11728">
    <property type="entry name" value="GLYCEROL-3-PHOSPHATE DEHYDROGENASE"/>
    <property type="match status" value="1"/>
</dbReference>
<dbReference type="EC" id="1.1.1.94" evidence="10 13"/>
<accession>A0A5R8QAU7</accession>
<feature type="binding site" evidence="13">
    <location>
        <position position="139"/>
    </location>
    <ligand>
        <name>sn-glycerol 3-phosphate</name>
        <dbReference type="ChEBI" id="CHEBI:57597"/>
    </ligand>
</feature>
<dbReference type="Proteomes" id="UP000306912">
    <property type="component" value="Unassembled WGS sequence"/>
</dbReference>
<dbReference type="HAMAP" id="MF_00394">
    <property type="entry name" value="NAD_Glyc3P_dehydrog"/>
    <property type="match status" value="1"/>
</dbReference>
<feature type="binding site" evidence="13">
    <location>
        <position position="12"/>
    </location>
    <ligand>
        <name>NADPH</name>
        <dbReference type="ChEBI" id="CHEBI:57783"/>
    </ligand>
</feature>
<dbReference type="NCBIfam" id="NF000940">
    <property type="entry name" value="PRK00094.1-2"/>
    <property type="match status" value="1"/>
</dbReference>
<feature type="active site" description="Proton acceptor" evidence="13 14">
    <location>
        <position position="193"/>
    </location>
</feature>
<feature type="binding site" evidence="13">
    <location>
        <position position="257"/>
    </location>
    <ligand>
        <name>NADPH</name>
        <dbReference type="ChEBI" id="CHEBI:57783"/>
    </ligand>
</feature>
<evidence type="ECO:0000256" key="16">
    <source>
        <dbReference type="PIRSR" id="PIRSR000114-3"/>
    </source>
</evidence>
<dbReference type="RefSeq" id="WP_138191203.1">
    <property type="nucleotide sequence ID" value="NZ_VBWP01000006.1"/>
</dbReference>
<keyword evidence="8 13" id="KW-1208">Phospholipid metabolism</keyword>
<keyword evidence="13" id="KW-0963">Cytoplasm</keyword>
<feature type="binding site" evidence="13">
    <location>
        <position position="258"/>
    </location>
    <ligand>
        <name>sn-glycerol 3-phosphate</name>
        <dbReference type="ChEBI" id="CHEBI:57597"/>
    </ligand>
</feature>
<dbReference type="InterPro" id="IPR013328">
    <property type="entry name" value="6PGD_dom2"/>
</dbReference>
<feature type="binding site" evidence="13">
    <location>
        <position position="257"/>
    </location>
    <ligand>
        <name>sn-glycerol 3-phosphate</name>
        <dbReference type="ChEBI" id="CHEBI:57597"/>
    </ligand>
</feature>
<reference evidence="20 21" key="1">
    <citation type="submission" date="2019-05" db="EMBL/GenBank/DDBJ databases">
        <title>Culicoidintestinum kansasii gen. nov., sp. nov. from the gastrointestinal tract of the biting midge, Culicoides sonorensis.</title>
        <authorList>
            <person name="Neupane S."/>
            <person name="Ghosh A."/>
            <person name="Gunther S."/>
            <person name="Martin K."/>
            <person name="Zurek L."/>
        </authorList>
    </citation>
    <scope>NUCLEOTIDE SEQUENCE [LARGE SCALE GENOMIC DNA]</scope>
    <source>
        <strain evidence="20 21">CS-1</strain>
    </source>
</reference>
<dbReference type="AlphaFoldDB" id="A0A5R8QAU7"/>
<comment type="pathway">
    <text evidence="13">Membrane lipid metabolism; glycerophospholipid metabolism.</text>
</comment>
<proteinExistence type="inferred from homology"/>
<sequence>MAKITILGAGAWAGGLGQTLADNGHDVCMWSPLESEVASVNTERTIAKLAQINIDLPEKIWATTDLREAAEYAPYILVAVPSQFVRSVMEQVKALDIEAKIYISATKGIEPHTNLTMTEIVKDVLGERICGLAALTGPSHAEEVIQRKVTSVVIASKDDTLAHVVQALFNNTEYFRVYRISDIKGAELGGALKNVIAVVSGIMYGLEYGDNAKAAMMTRGLAEISRLGRLLGAQPDTFFGLTGMGDLIVTCTSMFSRNFQAGVKIAKGATLAEIERSGATVEGAKAVVSAHELASKYEVEMPIVETLYRILYEGQTAKEQLSSLLSRNMKAEND</sequence>
<dbReference type="InterPro" id="IPR006109">
    <property type="entry name" value="G3P_DH_NAD-dep_C"/>
</dbReference>
<comment type="catalytic activity">
    <reaction evidence="13">
        <text>sn-glycerol 3-phosphate + NAD(+) = dihydroxyacetone phosphate + NADH + H(+)</text>
        <dbReference type="Rhea" id="RHEA:11092"/>
        <dbReference type="ChEBI" id="CHEBI:15378"/>
        <dbReference type="ChEBI" id="CHEBI:57540"/>
        <dbReference type="ChEBI" id="CHEBI:57597"/>
        <dbReference type="ChEBI" id="CHEBI:57642"/>
        <dbReference type="ChEBI" id="CHEBI:57945"/>
        <dbReference type="EC" id="1.1.1.94"/>
    </reaction>
</comment>
<keyword evidence="4 13" id="KW-0560">Oxidoreductase</keyword>
<dbReference type="GO" id="GO:0005975">
    <property type="term" value="P:carbohydrate metabolic process"/>
    <property type="evidence" value="ECO:0007669"/>
    <property type="project" value="InterPro"/>
</dbReference>
<evidence type="ECO:0000256" key="1">
    <source>
        <dbReference type="ARBA" id="ARBA00011009"/>
    </source>
</evidence>
<keyword evidence="6 13" id="KW-0443">Lipid metabolism</keyword>
<dbReference type="Gene3D" id="1.10.1040.10">
    <property type="entry name" value="N-(1-d-carboxylethyl)-l-norvaline Dehydrogenase, domain 2"/>
    <property type="match status" value="1"/>
</dbReference>
<gene>
    <name evidence="13" type="primary">gpsA</name>
    <name evidence="20" type="ORF">FEZ08_07995</name>
</gene>
<feature type="binding site" evidence="16">
    <location>
        <position position="257"/>
    </location>
    <ligand>
        <name>NAD(+)</name>
        <dbReference type="ChEBI" id="CHEBI:57540"/>
    </ligand>
</feature>
<evidence type="ECO:0000256" key="9">
    <source>
        <dbReference type="ARBA" id="ARBA00052716"/>
    </source>
</evidence>
<comment type="subcellular location">
    <subcellularLocation>
        <location evidence="13">Cytoplasm</location>
    </subcellularLocation>
</comment>
<dbReference type="GO" id="GO:0005829">
    <property type="term" value="C:cytosol"/>
    <property type="evidence" value="ECO:0007669"/>
    <property type="project" value="TreeGrafter"/>
</dbReference>
<dbReference type="FunFam" id="3.40.50.720:FF:000019">
    <property type="entry name" value="Glycerol-3-phosphate dehydrogenase [NAD(P)+]"/>
    <property type="match status" value="1"/>
</dbReference>
<dbReference type="GO" id="GO:0008654">
    <property type="term" value="P:phospholipid biosynthetic process"/>
    <property type="evidence" value="ECO:0007669"/>
    <property type="project" value="UniProtKB-KW"/>
</dbReference>
<evidence type="ECO:0000256" key="6">
    <source>
        <dbReference type="ARBA" id="ARBA00023098"/>
    </source>
</evidence>
<feature type="binding site" evidence="13">
    <location>
        <position position="137"/>
    </location>
    <ligand>
        <name>sn-glycerol 3-phosphate</name>
        <dbReference type="ChEBI" id="CHEBI:57597"/>
    </ligand>
</feature>
<evidence type="ECO:0000256" key="5">
    <source>
        <dbReference type="ARBA" id="ARBA00023027"/>
    </source>
</evidence>
<feature type="binding site" evidence="13">
    <location>
        <position position="107"/>
    </location>
    <ligand>
        <name>sn-glycerol 3-phosphate</name>
        <dbReference type="ChEBI" id="CHEBI:57597"/>
    </ligand>
</feature>
<dbReference type="Pfam" id="PF07479">
    <property type="entry name" value="NAD_Gly3P_dh_C"/>
    <property type="match status" value="1"/>
</dbReference>
<dbReference type="PANTHER" id="PTHR11728:SF1">
    <property type="entry name" value="GLYCEROL-3-PHOSPHATE DEHYDROGENASE [NAD(+)] 2, CHLOROPLASTIC"/>
    <property type="match status" value="1"/>
</dbReference>
<dbReference type="Gene3D" id="3.40.50.720">
    <property type="entry name" value="NAD(P)-binding Rossmann-like Domain"/>
    <property type="match status" value="1"/>
</dbReference>
<dbReference type="GO" id="GO:0141152">
    <property type="term" value="F:glycerol-3-phosphate dehydrogenase (NAD+) activity"/>
    <property type="evidence" value="ECO:0007669"/>
    <property type="project" value="RHEA"/>
</dbReference>
<comment type="caution">
    <text evidence="13">Lacks conserved residue(s) required for the propagation of feature annotation.</text>
</comment>
<dbReference type="SUPFAM" id="SSF48179">
    <property type="entry name" value="6-phosphogluconate dehydrogenase C-terminal domain-like"/>
    <property type="match status" value="1"/>
</dbReference>
<evidence type="ECO:0000256" key="3">
    <source>
        <dbReference type="ARBA" id="ARBA00022857"/>
    </source>
</evidence>
<dbReference type="InterPro" id="IPR006168">
    <property type="entry name" value="G3P_DH_NAD-dep"/>
</dbReference>
<dbReference type="FunCoup" id="A0A5R8QAU7">
    <property type="interactions" value="300"/>
</dbReference>
<feature type="binding site" evidence="13">
    <location>
        <position position="256"/>
    </location>
    <ligand>
        <name>sn-glycerol 3-phosphate</name>
        <dbReference type="ChEBI" id="CHEBI:57597"/>
    </ligand>
</feature>
<feature type="binding site" evidence="16">
    <location>
        <position position="141"/>
    </location>
    <ligand>
        <name>NAD(+)</name>
        <dbReference type="ChEBI" id="CHEBI:57540"/>
    </ligand>
</feature>
<keyword evidence="2 13" id="KW-0444">Lipid biosynthesis</keyword>
<name>A0A5R8QAU7_9FIRM</name>
<feature type="binding site" evidence="15">
    <location>
        <position position="107"/>
    </location>
    <ligand>
        <name>substrate</name>
    </ligand>
</feature>
<evidence type="ECO:0000256" key="17">
    <source>
        <dbReference type="RuleBase" id="RU000437"/>
    </source>
</evidence>
<dbReference type="InterPro" id="IPR036291">
    <property type="entry name" value="NAD(P)-bd_dom_sf"/>
</dbReference>
<evidence type="ECO:0000313" key="20">
    <source>
        <dbReference type="EMBL" id="TLG72977.1"/>
    </source>
</evidence>
<protein>
    <recommendedName>
        <fullName evidence="11 13">Glycerol-3-phosphate dehydrogenase [NAD(P)+]</fullName>
        <ecNumber evidence="10 13">1.1.1.94</ecNumber>
    </recommendedName>
    <alternativeName>
        <fullName evidence="13">NAD(P)(+)-dependent glycerol-3-phosphate dehydrogenase</fullName>
    </alternativeName>
    <alternativeName>
        <fullName evidence="12 13">NAD(P)H-dependent dihydroxyacetone-phosphate reductase</fullName>
    </alternativeName>
</protein>
<evidence type="ECO:0000256" key="12">
    <source>
        <dbReference type="ARBA" id="ARBA00080511"/>
    </source>
</evidence>
<dbReference type="InParanoid" id="A0A5R8QAU7"/>
<evidence type="ECO:0000256" key="15">
    <source>
        <dbReference type="PIRSR" id="PIRSR000114-2"/>
    </source>
</evidence>
<evidence type="ECO:0000313" key="21">
    <source>
        <dbReference type="Proteomes" id="UP000306912"/>
    </source>
</evidence>
<keyword evidence="3 13" id="KW-0521">NADP</keyword>
<organism evidence="20 21">
    <name type="scientific">Culicoidibacter larvae</name>
    <dbReference type="NCBI Taxonomy" id="2579976"/>
    <lineage>
        <taxon>Bacteria</taxon>
        <taxon>Bacillati</taxon>
        <taxon>Bacillota</taxon>
        <taxon>Culicoidibacteria</taxon>
        <taxon>Culicoidibacterales</taxon>
        <taxon>Culicoidibacteraceae</taxon>
        <taxon>Culicoidibacter</taxon>
    </lineage>
</organism>
<feature type="domain" description="Glycerol-3-phosphate dehydrogenase NAD-dependent N-terminal" evidence="18">
    <location>
        <begin position="3"/>
        <end position="161"/>
    </location>
</feature>
<evidence type="ECO:0000256" key="4">
    <source>
        <dbReference type="ARBA" id="ARBA00023002"/>
    </source>
</evidence>
<feature type="domain" description="Glycerol-3-phosphate dehydrogenase NAD-dependent C-terminal" evidence="19">
    <location>
        <begin position="182"/>
        <end position="320"/>
    </location>
</feature>
<keyword evidence="13" id="KW-0547">Nucleotide-binding</keyword>
<dbReference type="Pfam" id="PF01210">
    <property type="entry name" value="NAD_Gly3P_dh_N"/>
    <property type="match status" value="1"/>
</dbReference>
<evidence type="ECO:0000259" key="18">
    <source>
        <dbReference type="Pfam" id="PF01210"/>
    </source>
</evidence>
<feature type="binding site" evidence="13">
    <location>
        <position position="107"/>
    </location>
    <ligand>
        <name>NADPH</name>
        <dbReference type="ChEBI" id="CHEBI:57783"/>
    </ligand>
</feature>
<evidence type="ECO:0000256" key="14">
    <source>
        <dbReference type="PIRSR" id="PIRSR000114-1"/>
    </source>
</evidence>
<dbReference type="FunFam" id="1.10.1040.10:FF:000001">
    <property type="entry name" value="Glycerol-3-phosphate dehydrogenase [NAD(P)+]"/>
    <property type="match status" value="1"/>
</dbReference>
<evidence type="ECO:0000256" key="10">
    <source>
        <dbReference type="ARBA" id="ARBA00066687"/>
    </source>
</evidence>
<feature type="binding site" evidence="13">
    <location>
        <position position="193"/>
    </location>
    <ligand>
        <name>sn-glycerol 3-phosphate</name>
        <dbReference type="ChEBI" id="CHEBI:57597"/>
    </ligand>
</feature>
<comment type="caution">
    <text evidence="20">The sequence shown here is derived from an EMBL/GenBank/DDBJ whole genome shotgun (WGS) entry which is preliminary data.</text>
</comment>
<dbReference type="InterPro" id="IPR011128">
    <property type="entry name" value="G3P_DH_NAD-dep_N"/>
</dbReference>
<dbReference type="PRINTS" id="PR00077">
    <property type="entry name" value="GPDHDRGNASE"/>
</dbReference>
<comment type="similarity">
    <text evidence="1 13 17">Belongs to the NAD-dependent glycerol-3-phosphate dehydrogenase family.</text>
</comment>
<dbReference type="GO" id="GO:0006650">
    <property type="term" value="P:glycerophospholipid metabolic process"/>
    <property type="evidence" value="ECO:0007669"/>
    <property type="project" value="UniProtKB-UniRule"/>
</dbReference>